<proteinExistence type="predicted"/>
<feature type="compositionally biased region" description="Polar residues" evidence="1">
    <location>
        <begin position="283"/>
        <end position="292"/>
    </location>
</feature>
<dbReference type="SUPFAM" id="SSF56219">
    <property type="entry name" value="DNase I-like"/>
    <property type="match status" value="1"/>
</dbReference>
<gene>
    <name evidence="2" type="ORF">G2W53_037162</name>
</gene>
<keyword evidence="3" id="KW-1185">Reference proteome</keyword>
<reference evidence="2" key="1">
    <citation type="submission" date="2020-09" db="EMBL/GenBank/DDBJ databases">
        <title>Genome-Enabled Discovery of Anthraquinone Biosynthesis in Senna tora.</title>
        <authorList>
            <person name="Kang S.-H."/>
            <person name="Pandey R.P."/>
            <person name="Lee C.-M."/>
            <person name="Sim J.-S."/>
            <person name="Jeong J.-T."/>
            <person name="Choi B.-S."/>
            <person name="Jung M."/>
            <person name="Ginzburg D."/>
            <person name="Zhao K."/>
            <person name="Won S.Y."/>
            <person name="Oh T.-J."/>
            <person name="Yu Y."/>
            <person name="Kim N.-H."/>
            <person name="Lee O.R."/>
            <person name="Lee T.-H."/>
            <person name="Bashyal P."/>
            <person name="Kim T.-S."/>
            <person name="Lee W.-H."/>
            <person name="Kawkins C."/>
            <person name="Kim C.-K."/>
            <person name="Kim J.S."/>
            <person name="Ahn B.O."/>
            <person name="Rhee S.Y."/>
            <person name="Sohng J.K."/>
        </authorList>
    </citation>
    <scope>NUCLEOTIDE SEQUENCE</scope>
    <source>
        <tissue evidence="2">Leaf</tissue>
    </source>
</reference>
<evidence type="ECO:0000256" key="1">
    <source>
        <dbReference type="SAM" id="MobiDB-lite"/>
    </source>
</evidence>
<feature type="region of interest" description="Disordered" evidence="1">
    <location>
        <begin position="314"/>
        <end position="342"/>
    </location>
</feature>
<sequence length="612" mass="69543">MDASTHHLLKARFARICVLVNISGDLPASMLVGKYTQQFVYENLQPKQVTEMQVISPVEKTQQDMPQSENWMVVAPKRNRKSVRREMEMKSYQNTAKNSKIEFQTTQHKKIQQMNAANKKAQVAKTFEAQSTTTVAEKSQQIDLVCNLETHPSTQVSIPVIIEVLKKKEEIKLHLSVAKIREKLGKEASTNQIPMGTEEDMHSSEAEINIERYSELEPIPLEHRSLQPPTISIGVSDESVAKLDDRGNLSRTMGSMMGGINLECTVPYHLVHGVEGLDENPKGEQQLNSGSSAKHHLERTEGELVVQQTNFVEQLSEPQDGNVVPSGMSSKRSPPKRSVNSRMLLKSGNLEYQVKFDPTFVWDSQQEPDQNDVESSSNDQQLTGQNTPKKVNLMDPLHMFAWNARGDKATEIIDGLGFNNHFKVNPMCYAGGMWLHWNEDQVKITVRDHTFQEIHARAEANNSNPIFVSCVYASPLRERRKILWENLEKIAPLINMSWIIRGDFNEVLSQDKKWGLRLASNARIREFKHCIESCGLVDLEYSGQKFTWCNKRPEENPNRRKRVGHDAEKKRGVLWLTPFTVVPFRENGLVGPNDAHRYRPSLCPLTVVPLAH</sequence>
<dbReference type="Gene3D" id="3.60.10.10">
    <property type="entry name" value="Endonuclease/exonuclease/phosphatase"/>
    <property type="match status" value="1"/>
</dbReference>
<feature type="compositionally biased region" description="Polar residues" evidence="1">
    <location>
        <begin position="364"/>
        <end position="389"/>
    </location>
</feature>
<dbReference type="Proteomes" id="UP000634136">
    <property type="component" value="Unassembled WGS sequence"/>
</dbReference>
<feature type="region of interest" description="Disordered" evidence="1">
    <location>
        <begin position="275"/>
        <end position="298"/>
    </location>
</feature>
<dbReference type="OrthoDB" id="1739306at2759"/>
<comment type="caution">
    <text evidence="2">The sequence shown here is derived from an EMBL/GenBank/DDBJ whole genome shotgun (WGS) entry which is preliminary data.</text>
</comment>
<organism evidence="2 3">
    <name type="scientific">Senna tora</name>
    <dbReference type="NCBI Taxonomy" id="362788"/>
    <lineage>
        <taxon>Eukaryota</taxon>
        <taxon>Viridiplantae</taxon>
        <taxon>Streptophyta</taxon>
        <taxon>Embryophyta</taxon>
        <taxon>Tracheophyta</taxon>
        <taxon>Spermatophyta</taxon>
        <taxon>Magnoliopsida</taxon>
        <taxon>eudicotyledons</taxon>
        <taxon>Gunneridae</taxon>
        <taxon>Pentapetalae</taxon>
        <taxon>rosids</taxon>
        <taxon>fabids</taxon>
        <taxon>Fabales</taxon>
        <taxon>Fabaceae</taxon>
        <taxon>Caesalpinioideae</taxon>
        <taxon>Cassia clade</taxon>
        <taxon>Senna</taxon>
    </lineage>
</organism>
<dbReference type="PANTHER" id="PTHR35218:SF9">
    <property type="entry name" value="ENDONUCLEASE_EXONUCLEASE_PHOSPHATASE DOMAIN-CONTAINING PROTEIN"/>
    <property type="match status" value="1"/>
</dbReference>
<feature type="region of interest" description="Disordered" evidence="1">
    <location>
        <begin position="364"/>
        <end position="390"/>
    </location>
</feature>
<dbReference type="AlphaFoldDB" id="A0A834T5Z5"/>
<name>A0A834T5Z5_9FABA</name>
<evidence type="ECO:0000313" key="3">
    <source>
        <dbReference type="Proteomes" id="UP000634136"/>
    </source>
</evidence>
<accession>A0A834T5Z5</accession>
<dbReference type="EMBL" id="JAAIUW010000011">
    <property type="protein sequence ID" value="KAF7810419.1"/>
    <property type="molecule type" value="Genomic_DNA"/>
</dbReference>
<dbReference type="PANTHER" id="PTHR35218">
    <property type="entry name" value="RNASE H DOMAIN-CONTAINING PROTEIN"/>
    <property type="match status" value="1"/>
</dbReference>
<protein>
    <submittedName>
        <fullName evidence="2">Uncharacterized protein</fullName>
    </submittedName>
</protein>
<dbReference type="InterPro" id="IPR036691">
    <property type="entry name" value="Endo/exonu/phosph_ase_sf"/>
</dbReference>
<evidence type="ECO:0000313" key="2">
    <source>
        <dbReference type="EMBL" id="KAF7810419.1"/>
    </source>
</evidence>